<feature type="domain" description="HTH marR-type" evidence="2">
    <location>
        <begin position="18"/>
        <end position="69"/>
    </location>
</feature>
<organism evidence="3 4">
    <name type="scientific">Pengzhenrongella frigida</name>
    <dbReference type="NCBI Taxonomy" id="1259133"/>
    <lineage>
        <taxon>Bacteria</taxon>
        <taxon>Bacillati</taxon>
        <taxon>Actinomycetota</taxon>
        <taxon>Actinomycetes</taxon>
        <taxon>Micrococcales</taxon>
        <taxon>Pengzhenrongella</taxon>
    </lineage>
</organism>
<dbReference type="OrthoDB" id="3189808at2"/>
<dbReference type="EMBL" id="SDWW01000007">
    <property type="protein sequence ID" value="RYV52247.1"/>
    <property type="molecule type" value="Genomic_DNA"/>
</dbReference>
<dbReference type="Pfam" id="PF00480">
    <property type="entry name" value="ROK"/>
    <property type="match status" value="1"/>
</dbReference>
<proteinExistence type="inferred from homology"/>
<dbReference type="SUPFAM" id="SSF46785">
    <property type="entry name" value="Winged helix' DNA-binding domain"/>
    <property type="match status" value="1"/>
</dbReference>
<dbReference type="InterPro" id="IPR036390">
    <property type="entry name" value="WH_DNA-bd_sf"/>
</dbReference>
<dbReference type="InterPro" id="IPR000835">
    <property type="entry name" value="HTH_MarR-typ"/>
</dbReference>
<reference evidence="3 4" key="1">
    <citation type="submission" date="2019-01" db="EMBL/GenBank/DDBJ databases">
        <title>Novel species of Cellulomonas.</title>
        <authorList>
            <person name="Liu Q."/>
            <person name="Xin Y.-H."/>
        </authorList>
    </citation>
    <scope>NUCLEOTIDE SEQUENCE [LARGE SCALE GENOMIC DNA]</scope>
    <source>
        <strain evidence="3 4">HLT2-17</strain>
    </source>
</reference>
<name>A0A4Q5N5Z5_9MICO</name>
<dbReference type="Pfam" id="PF12802">
    <property type="entry name" value="MarR_2"/>
    <property type="match status" value="1"/>
</dbReference>
<evidence type="ECO:0000259" key="2">
    <source>
        <dbReference type="Pfam" id="PF12802"/>
    </source>
</evidence>
<dbReference type="GO" id="GO:0003700">
    <property type="term" value="F:DNA-binding transcription factor activity"/>
    <property type="evidence" value="ECO:0007669"/>
    <property type="project" value="InterPro"/>
</dbReference>
<evidence type="ECO:0000256" key="1">
    <source>
        <dbReference type="ARBA" id="ARBA00006479"/>
    </source>
</evidence>
<dbReference type="PANTHER" id="PTHR18964">
    <property type="entry name" value="ROK (REPRESSOR, ORF, KINASE) FAMILY"/>
    <property type="match status" value="1"/>
</dbReference>
<comment type="similarity">
    <text evidence="1">Belongs to the ROK (NagC/XylR) family.</text>
</comment>
<dbReference type="SUPFAM" id="SSF53067">
    <property type="entry name" value="Actin-like ATPase domain"/>
    <property type="match status" value="1"/>
</dbReference>
<dbReference type="InterPro" id="IPR049874">
    <property type="entry name" value="ROK_cs"/>
</dbReference>
<comment type="caution">
    <text evidence="3">The sequence shown here is derived from an EMBL/GenBank/DDBJ whole genome shotgun (WGS) entry which is preliminary data.</text>
</comment>
<evidence type="ECO:0000313" key="3">
    <source>
        <dbReference type="EMBL" id="RYV52247.1"/>
    </source>
</evidence>
<dbReference type="RefSeq" id="WP_130101487.1">
    <property type="nucleotide sequence ID" value="NZ_SDWW01000007.1"/>
</dbReference>
<sequence>MTISPPGSQRGLRELNARRVLDAVAARGPLSQAEVARVTRLSPATVSNIVRELVRGRELTVTDGVSGGRRARLLTADGGGSPVVGIDFGREHLRLAVGDRGRRVRAERAVPLTLGHRPADSLALALDLLPGLFDDAGIAAGEVRAVGMGLPGPIAAGTRSVGPGTILPEWVGVDAGALVAARLGVPVLVDNDANLGALAEITWGPAIGARDLAYLKISTGIGCGLVMGGRVYRGAAGTAGEIGHCTIDEDGAVCRCGNRGCLETVASTPVVLRLLSAAYGPDLTIDDVLRMAADGDIGCRRVIEDVGRHLGTAVANLCNILNPPLVVLGGRLVEAGEVLLDPLRDAVRRRAIRSAAESMTIVASTLGARGQVLGALSLALTGISAFET</sequence>
<gene>
    <name evidence="3" type="ORF">EUA98_04565</name>
</gene>
<dbReference type="Gene3D" id="1.10.10.10">
    <property type="entry name" value="Winged helix-like DNA-binding domain superfamily/Winged helix DNA-binding domain"/>
    <property type="match status" value="1"/>
</dbReference>
<protein>
    <submittedName>
        <fullName evidence="3">ROK family transcriptional regulator</fullName>
    </submittedName>
</protein>
<evidence type="ECO:0000313" key="4">
    <source>
        <dbReference type="Proteomes" id="UP000293764"/>
    </source>
</evidence>
<dbReference type="PANTHER" id="PTHR18964:SF173">
    <property type="entry name" value="GLUCOKINASE"/>
    <property type="match status" value="1"/>
</dbReference>
<keyword evidence="4" id="KW-1185">Reference proteome</keyword>
<dbReference type="InterPro" id="IPR000600">
    <property type="entry name" value="ROK"/>
</dbReference>
<dbReference type="Gene3D" id="3.30.420.40">
    <property type="match status" value="2"/>
</dbReference>
<dbReference type="InterPro" id="IPR036388">
    <property type="entry name" value="WH-like_DNA-bd_sf"/>
</dbReference>
<accession>A0A4Q5N5Z5</accession>
<dbReference type="InterPro" id="IPR043129">
    <property type="entry name" value="ATPase_NBD"/>
</dbReference>
<dbReference type="Proteomes" id="UP000293764">
    <property type="component" value="Unassembled WGS sequence"/>
</dbReference>
<dbReference type="PROSITE" id="PS01125">
    <property type="entry name" value="ROK"/>
    <property type="match status" value="1"/>
</dbReference>
<dbReference type="AlphaFoldDB" id="A0A4Q5N5Z5"/>